<dbReference type="AlphaFoldDB" id="A0A368N756"/>
<evidence type="ECO:0000256" key="1">
    <source>
        <dbReference type="ARBA" id="ARBA00004651"/>
    </source>
</evidence>
<name>A0A368N756_9EURY</name>
<evidence type="ECO:0000256" key="5">
    <source>
        <dbReference type="ARBA" id="ARBA00023136"/>
    </source>
</evidence>
<accession>A0A368N756</accession>
<feature type="transmembrane region" description="Helical" evidence="6">
    <location>
        <begin position="56"/>
        <end position="77"/>
    </location>
</feature>
<evidence type="ECO:0000256" key="6">
    <source>
        <dbReference type="SAM" id="Phobius"/>
    </source>
</evidence>
<dbReference type="PANTHER" id="PTHR12677">
    <property type="entry name" value="GOLGI APPARATUS MEMBRANE PROTEIN TVP38-RELATED"/>
    <property type="match status" value="1"/>
</dbReference>
<dbReference type="Proteomes" id="UP000252189">
    <property type="component" value="Unassembled WGS sequence"/>
</dbReference>
<evidence type="ECO:0000256" key="3">
    <source>
        <dbReference type="ARBA" id="ARBA00022692"/>
    </source>
</evidence>
<sequence length="234" mass="25351">MAPDPTRLFASPRARRRALFHALLATLLLVGVTILLRRQVAFLADAEAARAYVRGFGVWAPLALIVLQALQVVLVPVPGQVLAAVAGYLFGPWWGTLYNVVGIGIGSAAAFWLSRRFGRGYVERMVAEDALATFDGFVERRGLLTLFVLFLLPGLPDDAICFVGGLTHIPLRRLVVVAVVGRAPAFFLANVFGDLLATGDVGVAVGLLVFVTGLSALGYANRERIARRLNEWRR</sequence>
<dbReference type="InterPro" id="IPR015414">
    <property type="entry name" value="TMEM64"/>
</dbReference>
<evidence type="ECO:0000256" key="2">
    <source>
        <dbReference type="ARBA" id="ARBA00022475"/>
    </source>
</evidence>
<dbReference type="RefSeq" id="WP_114447427.1">
    <property type="nucleotide sequence ID" value="NZ_QPHM01000001.1"/>
</dbReference>
<dbReference type="GO" id="GO:0005886">
    <property type="term" value="C:plasma membrane"/>
    <property type="evidence" value="ECO:0007669"/>
    <property type="project" value="UniProtKB-SubCell"/>
</dbReference>
<evidence type="ECO:0000256" key="4">
    <source>
        <dbReference type="ARBA" id="ARBA00022989"/>
    </source>
</evidence>
<dbReference type="PANTHER" id="PTHR12677:SF59">
    <property type="entry name" value="GOLGI APPARATUS MEMBRANE PROTEIN TVP38-RELATED"/>
    <property type="match status" value="1"/>
</dbReference>
<feature type="domain" description="VTT" evidence="7">
    <location>
        <begin position="77"/>
        <end position="194"/>
    </location>
</feature>
<protein>
    <submittedName>
        <fullName evidence="8">TVP38/TMEM64 family protein</fullName>
    </submittedName>
</protein>
<keyword evidence="2" id="KW-1003">Cell membrane</keyword>
<dbReference type="EMBL" id="QPHM01000001">
    <property type="protein sequence ID" value="RCU45873.1"/>
    <property type="molecule type" value="Genomic_DNA"/>
</dbReference>
<reference evidence="8 9" key="1">
    <citation type="submission" date="2018-07" db="EMBL/GenBank/DDBJ databases">
        <title>Genome sequences of Haloplanus salinus JCM 18368T.</title>
        <authorList>
            <person name="Kim Y.B."/>
            <person name="Roh S.W."/>
        </authorList>
    </citation>
    <scope>NUCLEOTIDE SEQUENCE [LARGE SCALE GENOMIC DNA]</scope>
    <source>
        <strain evidence="8 9">JCM 18368</strain>
    </source>
</reference>
<feature type="transmembrane region" description="Helical" evidence="6">
    <location>
        <begin position="18"/>
        <end position="36"/>
    </location>
</feature>
<dbReference type="Pfam" id="PF09335">
    <property type="entry name" value="VTT_dom"/>
    <property type="match status" value="1"/>
</dbReference>
<feature type="transmembrane region" description="Helical" evidence="6">
    <location>
        <begin position="174"/>
        <end position="195"/>
    </location>
</feature>
<dbReference type="InterPro" id="IPR032816">
    <property type="entry name" value="VTT_dom"/>
</dbReference>
<keyword evidence="4 6" id="KW-1133">Transmembrane helix</keyword>
<organism evidence="8 9">
    <name type="scientific">Haloplanus salinus</name>
    <dbReference type="NCBI Taxonomy" id="1126245"/>
    <lineage>
        <taxon>Archaea</taxon>
        <taxon>Methanobacteriati</taxon>
        <taxon>Methanobacteriota</taxon>
        <taxon>Stenosarchaea group</taxon>
        <taxon>Halobacteria</taxon>
        <taxon>Halobacteriales</taxon>
        <taxon>Haloferacaceae</taxon>
        <taxon>Haloplanus</taxon>
    </lineage>
</organism>
<gene>
    <name evidence="8" type="ORF">DU504_00245</name>
</gene>
<keyword evidence="5 6" id="KW-0472">Membrane</keyword>
<dbReference type="OrthoDB" id="235837at2157"/>
<evidence type="ECO:0000313" key="8">
    <source>
        <dbReference type="EMBL" id="RCU45873.1"/>
    </source>
</evidence>
<comment type="subcellular location">
    <subcellularLocation>
        <location evidence="1">Cell membrane</location>
        <topology evidence="1">Multi-pass membrane protein</topology>
    </subcellularLocation>
</comment>
<feature type="transmembrane region" description="Helical" evidence="6">
    <location>
        <begin position="201"/>
        <end position="220"/>
    </location>
</feature>
<evidence type="ECO:0000259" key="7">
    <source>
        <dbReference type="Pfam" id="PF09335"/>
    </source>
</evidence>
<comment type="caution">
    <text evidence="8">The sequence shown here is derived from an EMBL/GenBank/DDBJ whole genome shotgun (WGS) entry which is preliminary data.</text>
</comment>
<feature type="transmembrane region" description="Helical" evidence="6">
    <location>
        <begin position="97"/>
        <end position="114"/>
    </location>
</feature>
<evidence type="ECO:0000313" key="9">
    <source>
        <dbReference type="Proteomes" id="UP000252189"/>
    </source>
</evidence>
<proteinExistence type="predicted"/>
<keyword evidence="9" id="KW-1185">Reference proteome</keyword>
<keyword evidence="3 6" id="KW-0812">Transmembrane</keyword>